<dbReference type="EMBL" id="JARPMG010000004">
    <property type="protein sequence ID" value="KAJ8101019.1"/>
    <property type="molecule type" value="Genomic_DNA"/>
</dbReference>
<evidence type="ECO:0000313" key="2">
    <source>
        <dbReference type="Proteomes" id="UP001217417"/>
    </source>
</evidence>
<name>A0AAD7VTS2_9ASCO</name>
<proteinExistence type="predicted"/>
<protein>
    <submittedName>
        <fullName evidence="1">Uncharacterized protein</fullName>
    </submittedName>
</protein>
<evidence type="ECO:0000313" key="1">
    <source>
        <dbReference type="EMBL" id="KAJ8101019.1"/>
    </source>
</evidence>
<sequence>MLDLVRHSTASFDAIASVVNTTHGLCLLGRYVYNRSYDYTQKKGTPTAKLIEALQDECYLHRVEVAMDNILEALFFCKPQEIQMASLYEQMVIMDAVYKANRFRLPLVNVVTVDDNADCVALQQ</sequence>
<dbReference type="RefSeq" id="XP_056044469.1">
    <property type="nucleotide sequence ID" value="XM_056190316.1"/>
</dbReference>
<accession>A0AAD7VTS2</accession>
<dbReference type="Proteomes" id="UP001217417">
    <property type="component" value="Unassembled WGS sequence"/>
</dbReference>
<organism evidence="1 2">
    <name type="scientific">Lipomyces tetrasporus</name>
    <dbReference type="NCBI Taxonomy" id="54092"/>
    <lineage>
        <taxon>Eukaryota</taxon>
        <taxon>Fungi</taxon>
        <taxon>Dikarya</taxon>
        <taxon>Ascomycota</taxon>
        <taxon>Saccharomycotina</taxon>
        <taxon>Lipomycetes</taxon>
        <taxon>Lipomycetales</taxon>
        <taxon>Lipomycetaceae</taxon>
        <taxon>Lipomyces</taxon>
    </lineage>
</organism>
<reference evidence="1" key="1">
    <citation type="submission" date="2023-03" db="EMBL/GenBank/DDBJ databases">
        <title>Near-Complete genome sequence of Lipomyces tetrasporous NRRL Y-64009, an oleaginous yeast capable of growing on lignocellulosic hydrolysates.</title>
        <authorList>
            <consortium name="Lawrence Berkeley National Laboratory"/>
            <person name="Jagtap S.S."/>
            <person name="Liu J.-J."/>
            <person name="Walukiewicz H.E."/>
            <person name="Pangilinan J."/>
            <person name="Lipzen A."/>
            <person name="Ahrendt S."/>
            <person name="Koriabine M."/>
            <person name="Cobaugh K."/>
            <person name="Salamov A."/>
            <person name="Yoshinaga Y."/>
            <person name="Ng V."/>
            <person name="Daum C."/>
            <person name="Grigoriev I.V."/>
            <person name="Slininger P.J."/>
            <person name="Dien B.S."/>
            <person name="Jin Y.-S."/>
            <person name="Rao C.V."/>
        </authorList>
    </citation>
    <scope>NUCLEOTIDE SEQUENCE</scope>
    <source>
        <strain evidence="1">NRRL Y-64009</strain>
    </source>
</reference>
<keyword evidence="2" id="KW-1185">Reference proteome</keyword>
<gene>
    <name evidence="1" type="ORF">POJ06DRAFT_289544</name>
</gene>
<comment type="caution">
    <text evidence="1">The sequence shown here is derived from an EMBL/GenBank/DDBJ whole genome shotgun (WGS) entry which is preliminary data.</text>
</comment>
<dbReference type="AlphaFoldDB" id="A0AAD7VTS2"/>
<dbReference type="GeneID" id="80885482"/>